<dbReference type="PANTHER" id="PTHR41294">
    <property type="entry name" value="CADMIUM-INDUCED PROTEIN CADI"/>
    <property type="match status" value="1"/>
</dbReference>
<dbReference type="InterPro" id="IPR052393">
    <property type="entry name" value="Cadmium-induced_rsp"/>
</dbReference>
<gene>
    <name evidence="2" type="ORF">GAB14E_2071</name>
</gene>
<dbReference type="InterPro" id="IPR029068">
    <property type="entry name" value="Glyas_Bleomycin-R_OHBP_Dase"/>
</dbReference>
<evidence type="ECO:0000259" key="1">
    <source>
        <dbReference type="PROSITE" id="PS51819"/>
    </source>
</evidence>
<reference evidence="2 3" key="1">
    <citation type="submission" date="2014-08" db="EMBL/GenBank/DDBJ databases">
        <title>Genomic and Phenotypic Diversity of Colwellia psychrerythraea strains from Disparate Marine Basins.</title>
        <authorList>
            <person name="Techtmann S.M."/>
            <person name="Stelling S.C."/>
            <person name="Utturkar S.M."/>
            <person name="Alshibli N."/>
            <person name="Harris A."/>
            <person name="Brown S.D."/>
            <person name="Hazen T.C."/>
        </authorList>
    </citation>
    <scope>NUCLEOTIDE SEQUENCE [LARGE SCALE GENOMIC DNA]</scope>
    <source>
        <strain evidence="2 3">GAB14E</strain>
    </source>
</reference>
<dbReference type="Proteomes" id="UP000029868">
    <property type="component" value="Unassembled WGS sequence"/>
</dbReference>
<dbReference type="Pfam" id="PF00903">
    <property type="entry name" value="Glyoxalase"/>
    <property type="match status" value="1"/>
</dbReference>
<dbReference type="AlphaFoldDB" id="A0A099KY70"/>
<dbReference type="RefSeq" id="WP_033081756.1">
    <property type="nucleotide sequence ID" value="NZ_JQEC01000016.1"/>
</dbReference>
<dbReference type="Gene3D" id="3.10.180.10">
    <property type="entry name" value="2,3-Dihydroxybiphenyl 1,2-Dioxygenase, domain 1"/>
    <property type="match status" value="1"/>
</dbReference>
<organism evidence="2 3">
    <name type="scientific">Colwellia psychrerythraea</name>
    <name type="common">Vibrio psychroerythus</name>
    <dbReference type="NCBI Taxonomy" id="28229"/>
    <lineage>
        <taxon>Bacteria</taxon>
        <taxon>Pseudomonadati</taxon>
        <taxon>Pseudomonadota</taxon>
        <taxon>Gammaproteobacteria</taxon>
        <taxon>Alteromonadales</taxon>
        <taxon>Colwelliaceae</taxon>
        <taxon>Colwellia</taxon>
    </lineage>
</organism>
<comment type="caution">
    <text evidence="2">The sequence shown here is derived from an EMBL/GenBank/DDBJ whole genome shotgun (WGS) entry which is preliminary data.</text>
</comment>
<accession>A0A099KY70</accession>
<dbReference type="PANTHER" id="PTHR41294:SF1">
    <property type="entry name" value="CADMIUM-INDUCED PROTEIN CADI"/>
    <property type="match status" value="1"/>
</dbReference>
<dbReference type="CDD" id="cd06587">
    <property type="entry name" value="VOC"/>
    <property type="match status" value="1"/>
</dbReference>
<dbReference type="PATRIC" id="fig|28229.3.peg.1686"/>
<sequence length="132" mass="14699">MARLTHVALHVKNLASCVAFYQDYIGMQLVRDRHVNGKHIIWLAEPGKADTFIFVILPHGPGHQQSPVDFSHLGFALASKQQVDAVAKKAENDGRLLWPVKEEPYPVGYYCGVLDPDGNRVEFSYGQPLGDN</sequence>
<dbReference type="EMBL" id="JQEC01000016">
    <property type="protein sequence ID" value="KGJ94837.1"/>
    <property type="molecule type" value="Genomic_DNA"/>
</dbReference>
<evidence type="ECO:0000313" key="2">
    <source>
        <dbReference type="EMBL" id="KGJ94837.1"/>
    </source>
</evidence>
<dbReference type="InterPro" id="IPR004360">
    <property type="entry name" value="Glyas_Fos-R_dOase_dom"/>
</dbReference>
<protein>
    <submittedName>
        <fullName evidence="2">Glyoxalase-like domain containing protein</fullName>
    </submittedName>
</protein>
<feature type="domain" description="VOC" evidence="1">
    <location>
        <begin position="3"/>
        <end position="126"/>
    </location>
</feature>
<dbReference type="OrthoDB" id="9789841at2"/>
<dbReference type="SUPFAM" id="SSF54593">
    <property type="entry name" value="Glyoxalase/Bleomycin resistance protein/Dihydroxybiphenyl dioxygenase"/>
    <property type="match status" value="1"/>
</dbReference>
<evidence type="ECO:0000313" key="3">
    <source>
        <dbReference type="Proteomes" id="UP000029868"/>
    </source>
</evidence>
<dbReference type="GO" id="GO:0046686">
    <property type="term" value="P:response to cadmium ion"/>
    <property type="evidence" value="ECO:0007669"/>
    <property type="project" value="TreeGrafter"/>
</dbReference>
<proteinExistence type="predicted"/>
<name>A0A099KY70_COLPS</name>
<dbReference type="PROSITE" id="PS51819">
    <property type="entry name" value="VOC"/>
    <property type="match status" value="1"/>
</dbReference>
<dbReference type="InterPro" id="IPR037523">
    <property type="entry name" value="VOC_core"/>
</dbReference>